<dbReference type="InterPro" id="IPR008030">
    <property type="entry name" value="NmrA-like"/>
</dbReference>
<feature type="domain" description="NmrA-like" evidence="1">
    <location>
        <begin position="2"/>
        <end position="257"/>
    </location>
</feature>
<gene>
    <name evidence="2" type="ORF">SAMN04487926_11952</name>
</gene>
<dbReference type="PANTHER" id="PTHR43162">
    <property type="match status" value="1"/>
</dbReference>
<dbReference type="Proteomes" id="UP000198900">
    <property type="component" value="Unassembled WGS sequence"/>
</dbReference>
<dbReference type="Pfam" id="PF05368">
    <property type="entry name" value="NmrA"/>
    <property type="match status" value="1"/>
</dbReference>
<protein>
    <submittedName>
        <fullName evidence="2">Uncharacterized conserved protein YbjT, contains NAD(P)-binding and DUF2867 domains</fullName>
    </submittedName>
</protein>
<name>A0A7Z7BBI1_9BURK</name>
<dbReference type="PANTHER" id="PTHR43162:SF1">
    <property type="entry name" value="PRESTALK A DIFFERENTIATION PROTEIN A"/>
    <property type="match status" value="1"/>
</dbReference>
<evidence type="ECO:0000259" key="1">
    <source>
        <dbReference type="Pfam" id="PF05368"/>
    </source>
</evidence>
<dbReference type="Gene3D" id="3.40.50.720">
    <property type="entry name" value="NAD(P)-binding Rossmann-like Domain"/>
    <property type="match status" value="1"/>
</dbReference>
<dbReference type="EMBL" id="FNDI01000019">
    <property type="protein sequence ID" value="SDI56003.1"/>
    <property type="molecule type" value="Genomic_DNA"/>
</dbReference>
<proteinExistence type="predicted"/>
<reference evidence="2" key="1">
    <citation type="submission" date="2016-10" db="EMBL/GenBank/DDBJ databases">
        <authorList>
            <person name="Varghese N."/>
            <person name="Submissions S."/>
        </authorList>
    </citation>
    <scope>NUCLEOTIDE SEQUENCE [LARGE SCALE GENOMIC DNA]</scope>
    <source>
        <strain evidence="2">YR281</strain>
    </source>
</reference>
<keyword evidence="3" id="KW-1185">Reference proteome</keyword>
<evidence type="ECO:0000313" key="2">
    <source>
        <dbReference type="EMBL" id="SDI56003.1"/>
    </source>
</evidence>
<organism evidence="2 3">
    <name type="scientific">Paraburkholderia steynii</name>
    <dbReference type="NCBI Taxonomy" id="1245441"/>
    <lineage>
        <taxon>Bacteria</taxon>
        <taxon>Pseudomonadati</taxon>
        <taxon>Pseudomonadota</taxon>
        <taxon>Betaproteobacteria</taxon>
        <taxon>Burkholderiales</taxon>
        <taxon>Burkholderiaceae</taxon>
        <taxon>Paraburkholderia</taxon>
    </lineage>
</organism>
<dbReference type="Gene3D" id="3.90.25.10">
    <property type="entry name" value="UDP-galactose 4-epimerase, domain 1"/>
    <property type="match status" value="1"/>
</dbReference>
<dbReference type="SUPFAM" id="SSF51735">
    <property type="entry name" value="NAD(P)-binding Rossmann-fold domains"/>
    <property type="match status" value="1"/>
</dbReference>
<dbReference type="InterPro" id="IPR051604">
    <property type="entry name" value="Ergot_Alk_Oxidoreductase"/>
</dbReference>
<accession>A0A7Z7BBI1</accession>
<comment type="caution">
    <text evidence="2">The sequence shown here is derived from an EMBL/GenBank/DDBJ whole genome shotgun (WGS) entry which is preliminary data.</text>
</comment>
<dbReference type="InterPro" id="IPR036291">
    <property type="entry name" value="NAD(P)-bd_dom_sf"/>
</dbReference>
<sequence length="293" mass="31782">MTILVTGSTGTIGSHIVNHLASESVSVRALVRSDKPTAFPAGVEKVIGDMTDLDSMRAALKGVDTLFLLNAVVPDELTQALLTLDLAVEAGIQRIVYFSAFNADLFVDVPHFTAKHAVEQAIAKRAIPASVLRPAYFFQNDAMLKEAILNYGTYPMPIGAMGVAMVDARDIAAVAAKELLRRERASAPLPRNVIEIVGAEALRGEDLARIWSEVVGKTVSYAGDDLDALETMMGSFAPKWQARDARIMFRAFQKFGMLPEPASQLVLTDILDTPARTYAAFARETAESWRVQG</sequence>
<dbReference type="AlphaFoldDB" id="A0A7Z7BBI1"/>
<dbReference type="RefSeq" id="WP_091784299.1">
    <property type="nucleotide sequence ID" value="NZ_FNDI01000019.1"/>
</dbReference>
<evidence type="ECO:0000313" key="3">
    <source>
        <dbReference type="Proteomes" id="UP000198900"/>
    </source>
</evidence>